<feature type="transmembrane region" description="Helical" evidence="15">
    <location>
        <begin position="32"/>
        <end position="52"/>
    </location>
</feature>
<feature type="transmembrane region" description="Helical" evidence="15">
    <location>
        <begin position="5"/>
        <end position="26"/>
    </location>
</feature>
<evidence type="ECO:0000256" key="14">
    <source>
        <dbReference type="SAM" id="MobiDB-lite"/>
    </source>
</evidence>
<feature type="compositionally biased region" description="Low complexity" evidence="14">
    <location>
        <begin position="1076"/>
        <end position="1087"/>
    </location>
</feature>
<keyword evidence="10" id="KW-0325">Glycoprotein</keyword>
<keyword evidence="6 15" id="KW-0812">Transmembrane</keyword>
<dbReference type="PANTHER" id="PTHR47464:SF2">
    <property type="entry name" value="MACOILIN"/>
    <property type="match status" value="1"/>
</dbReference>
<keyword evidence="7" id="KW-0256">Endoplasmic reticulum</keyword>
<evidence type="ECO:0000313" key="16">
    <source>
        <dbReference type="EMBL" id="KAA0187316.1"/>
    </source>
</evidence>
<feature type="compositionally biased region" description="Low complexity" evidence="14">
    <location>
        <begin position="647"/>
        <end position="658"/>
    </location>
</feature>
<dbReference type="Proteomes" id="UP000728185">
    <property type="component" value="Unassembled WGS sequence"/>
</dbReference>
<feature type="compositionally biased region" description="Polar residues" evidence="14">
    <location>
        <begin position="760"/>
        <end position="772"/>
    </location>
</feature>
<keyword evidence="5" id="KW-0597">Phosphoprotein</keyword>
<feature type="region of interest" description="Disordered" evidence="14">
    <location>
        <begin position="760"/>
        <end position="779"/>
    </location>
</feature>
<feature type="compositionally biased region" description="Polar residues" evidence="14">
    <location>
        <begin position="938"/>
        <end position="998"/>
    </location>
</feature>
<name>A0A8E0RT09_9TREM</name>
<dbReference type="PANTHER" id="PTHR47464">
    <property type="entry name" value="MACOILIN"/>
    <property type="match status" value="1"/>
</dbReference>
<dbReference type="InterPro" id="IPR019130">
    <property type="entry name" value="Macoilin"/>
</dbReference>
<comment type="caution">
    <text evidence="16">The sequence shown here is derived from an EMBL/GenBank/DDBJ whole genome shotgun (WGS) entry which is preliminary data.</text>
</comment>
<feature type="region of interest" description="Disordered" evidence="14">
    <location>
        <begin position="1180"/>
        <end position="1207"/>
    </location>
</feature>
<feature type="compositionally biased region" description="Polar residues" evidence="14">
    <location>
        <begin position="637"/>
        <end position="646"/>
    </location>
</feature>
<proteinExistence type="predicted"/>
<organism evidence="16 17">
    <name type="scientific">Fasciolopsis buskii</name>
    <dbReference type="NCBI Taxonomy" id="27845"/>
    <lineage>
        <taxon>Eukaryota</taxon>
        <taxon>Metazoa</taxon>
        <taxon>Spiralia</taxon>
        <taxon>Lophotrochozoa</taxon>
        <taxon>Platyhelminthes</taxon>
        <taxon>Trematoda</taxon>
        <taxon>Digenea</taxon>
        <taxon>Plagiorchiida</taxon>
        <taxon>Echinostomata</taxon>
        <taxon>Echinostomatoidea</taxon>
        <taxon>Fasciolidae</taxon>
        <taxon>Fasciolopsis</taxon>
    </lineage>
</organism>
<comment type="subcellular location">
    <subcellularLocation>
        <location evidence="2">Nucleus membrane</location>
        <topology evidence="2">Multi-pass membrane protein</topology>
    </subcellularLocation>
    <subcellularLocation>
        <location evidence="3">Rough endoplasmic reticulum membrane</location>
        <topology evidence="3">Multi-pass membrane protein</topology>
    </subcellularLocation>
</comment>
<evidence type="ECO:0000256" key="9">
    <source>
        <dbReference type="ARBA" id="ARBA00023136"/>
    </source>
</evidence>
<keyword evidence="9 15" id="KW-0472">Membrane</keyword>
<evidence type="ECO:0000256" key="3">
    <source>
        <dbReference type="ARBA" id="ARBA00004269"/>
    </source>
</evidence>
<evidence type="ECO:0000256" key="11">
    <source>
        <dbReference type="ARBA" id="ARBA00023242"/>
    </source>
</evidence>
<evidence type="ECO:0000256" key="8">
    <source>
        <dbReference type="ARBA" id="ARBA00022989"/>
    </source>
</evidence>
<keyword evidence="8 15" id="KW-1133">Transmembrane helix</keyword>
<evidence type="ECO:0000256" key="1">
    <source>
        <dbReference type="ARBA" id="ARBA00003440"/>
    </source>
</evidence>
<evidence type="ECO:0000256" key="4">
    <source>
        <dbReference type="ARBA" id="ARBA00021882"/>
    </source>
</evidence>
<accession>A0A8E0RT09</accession>
<keyword evidence="13" id="KW-0175">Coiled coil</keyword>
<dbReference type="Gene3D" id="1.20.1170.10">
    <property type="match status" value="1"/>
</dbReference>
<keyword evidence="17" id="KW-1185">Reference proteome</keyword>
<feature type="compositionally biased region" description="Low complexity" evidence="14">
    <location>
        <begin position="318"/>
        <end position="352"/>
    </location>
</feature>
<feature type="region of interest" description="Disordered" evidence="14">
    <location>
        <begin position="637"/>
        <end position="670"/>
    </location>
</feature>
<evidence type="ECO:0000256" key="5">
    <source>
        <dbReference type="ARBA" id="ARBA00022553"/>
    </source>
</evidence>
<feature type="compositionally biased region" description="Pro residues" evidence="14">
    <location>
        <begin position="1019"/>
        <end position="1028"/>
    </location>
</feature>
<evidence type="ECO:0000256" key="10">
    <source>
        <dbReference type="ARBA" id="ARBA00023180"/>
    </source>
</evidence>
<gene>
    <name evidence="16" type="ORF">FBUS_03346</name>
</gene>
<feature type="region of interest" description="Disordered" evidence="14">
    <location>
        <begin position="916"/>
        <end position="1028"/>
    </location>
</feature>
<feature type="coiled-coil region" evidence="13">
    <location>
        <begin position="676"/>
        <end position="706"/>
    </location>
</feature>
<dbReference type="OrthoDB" id="10071111at2759"/>
<feature type="compositionally biased region" description="Low complexity" evidence="14">
    <location>
        <begin position="515"/>
        <end position="528"/>
    </location>
</feature>
<sequence>MICYFLVPTALIYLLGSSFVWVQLVWQADRGVYGPTMVFCFLFVYVEIAVRLRDPKSLPLSIDLCRPFAAHCIGYPAVTLGFGLKTMVSHHLRLRRQRSVEAQNSTFFALLEEALPEEFRYYFKPDLPPKSKRSSPVTSTSVCPALTASNGVTNSRPNGMLTVAADKCHTGINSTANPSTNRRNMHNMNNNSISAVASMNGSGRSDVPVATDSGDACTQIRDSSGFASSTLSDVFESGSRTDLSNTEFLQRNSDYTENDRFPKSSCALDSAGNPWSSTAADVLAEQYPTESTHSSHRTTTQTVQSREDKVLHHCKLPSSVCSASSSGSSTSVASSTSSLSSSSSNSQSLVSNPGPTSQSTGSTLDSKNPAVGFSSKSGNGCGTNGSSSTTTSTAGKSSTTTILINSSNGNKPNSGGSKHPQKDEYTLKLEGELRRLKSELQSLRALEIELRTQVQQLTASERTYRSESAQARQESESLQTKLNQLTQRLQSDRSNLQAIEKRLAEERKQRAALEQQIATQQQQQSIQSCRSSGRNRKEASEDAAGVPVSASTNAIVFRTQTTFVSRGTSTVASSINASGCFVGACLGGESCANRISELEAELHALTRDLSAKELQLAALKDSRASTFHMNGPNTGMAATQRASSGFKSAESTKSAAESGHPTRRAHLDSVSMSKTNKELMTRLTSLQEENQRLTDTLKEEDKMKQELMTAYHSSLKEITELNATLTKKEYQIVELNMRMEHLTPQLCSYMHMLNGPVSSEPTVVDTSNQAGSKQFRPPQHGIMWSATSGIATATGSSGGGSNENCSLYSTASHPSVNTNVMIGKFSGSHKLSATGGDFSCGDPRFAHLASNGAGVGAQQPNPGNFLSAVPLCSGQNNYGSDALDAALRGLCQINSGRTVSSVDYGQARMTNNLGVQGHGAPGPQSRLEPNTCFPGKQCGQQFRQSRGSGLTTTASHFDVSQNVPSTTQNHPSLQTFGSTNPSQFNRCKSSSGNNNRIQSPCPFSLSSGRPLPVGSAAPPTSPPPFMAPPPGLYNMSNTLGNGVNNIACATNSTGGNNNSGQNPPHLNGNILGSHRPSSTSSSSVSGPVTPLDLQPIFVSTPLEVVVQSEDQLSVGVVHSPNSTELLQRSPGSNSTSLACLMDSLSPLTSGNHGQQISGTKPSGIRERTLSQVLTDIVLTSTGTTSLDSEPGRRPQSTASGAGPNFDVSQGNFMSSTFDGLEANNPGVTGAVFLPIDAHPVTVPYEHTTLSSSETRAGSLGPDGERCTHLVSQVDTDTINTLK</sequence>
<feature type="coiled-coil region" evidence="13">
    <location>
        <begin position="595"/>
        <end position="622"/>
    </location>
</feature>
<dbReference type="GO" id="GO:0023041">
    <property type="term" value="P:neuronal signal transduction"/>
    <property type="evidence" value="ECO:0007669"/>
    <property type="project" value="InterPro"/>
</dbReference>
<comment type="function">
    <text evidence="1">Plays a role in the regulation of neuronal activity.</text>
</comment>
<dbReference type="GO" id="GO:0031965">
    <property type="term" value="C:nuclear membrane"/>
    <property type="evidence" value="ECO:0007669"/>
    <property type="project" value="UniProtKB-SubCell"/>
</dbReference>
<dbReference type="Pfam" id="PF09726">
    <property type="entry name" value="Macoilin"/>
    <property type="match status" value="2"/>
</dbReference>
<feature type="region of interest" description="Disordered" evidence="14">
    <location>
        <begin position="285"/>
        <end position="423"/>
    </location>
</feature>
<keyword evidence="11" id="KW-0539">Nucleus</keyword>
<evidence type="ECO:0000256" key="6">
    <source>
        <dbReference type="ARBA" id="ARBA00022692"/>
    </source>
</evidence>
<dbReference type="EMBL" id="LUCM01009201">
    <property type="protein sequence ID" value="KAA0187316.1"/>
    <property type="molecule type" value="Genomic_DNA"/>
</dbReference>
<evidence type="ECO:0000313" key="17">
    <source>
        <dbReference type="Proteomes" id="UP000728185"/>
    </source>
</evidence>
<evidence type="ECO:0000256" key="12">
    <source>
        <dbReference type="ARBA" id="ARBA00031129"/>
    </source>
</evidence>
<feature type="region of interest" description="Disordered" evidence="14">
    <location>
        <begin position="460"/>
        <end position="480"/>
    </location>
</feature>
<reference evidence="16" key="1">
    <citation type="submission" date="2019-05" db="EMBL/GenBank/DDBJ databases">
        <title>Annotation for the trematode Fasciolopsis buski.</title>
        <authorList>
            <person name="Choi Y.-J."/>
        </authorList>
    </citation>
    <scope>NUCLEOTIDE SEQUENCE</scope>
    <source>
        <strain evidence="16">HT</strain>
        <tissue evidence="16">Whole worm</tissue>
    </source>
</reference>
<feature type="compositionally biased region" description="Low complexity" evidence="14">
    <location>
        <begin position="289"/>
        <end position="304"/>
    </location>
</feature>
<evidence type="ECO:0000256" key="15">
    <source>
        <dbReference type="SAM" id="Phobius"/>
    </source>
</evidence>
<dbReference type="GO" id="GO:0030867">
    <property type="term" value="C:rough endoplasmic reticulum membrane"/>
    <property type="evidence" value="ECO:0007669"/>
    <property type="project" value="UniProtKB-SubCell"/>
</dbReference>
<feature type="compositionally biased region" description="Low complexity" evidence="14">
    <location>
        <begin position="374"/>
        <end position="418"/>
    </location>
</feature>
<evidence type="ECO:0000256" key="13">
    <source>
        <dbReference type="SAM" id="Coils"/>
    </source>
</evidence>
<evidence type="ECO:0000256" key="7">
    <source>
        <dbReference type="ARBA" id="ARBA00022824"/>
    </source>
</evidence>
<evidence type="ECO:0000256" key="2">
    <source>
        <dbReference type="ARBA" id="ARBA00004232"/>
    </source>
</evidence>
<feature type="region of interest" description="Disordered" evidence="14">
    <location>
        <begin position="514"/>
        <end position="545"/>
    </location>
</feature>
<feature type="compositionally biased region" description="Polar residues" evidence="14">
    <location>
        <begin position="353"/>
        <end position="366"/>
    </location>
</feature>
<protein>
    <recommendedName>
        <fullName evidence="4">Macoilin</fullName>
    </recommendedName>
    <alternativeName>
        <fullName evidence="12">Transmembrane protein 57</fullName>
    </alternativeName>
</protein>
<feature type="region of interest" description="Disordered" evidence="14">
    <location>
        <begin position="1052"/>
        <end position="1087"/>
    </location>
</feature>